<feature type="transmembrane region" description="Helical" evidence="10">
    <location>
        <begin position="435"/>
        <end position="452"/>
    </location>
</feature>
<feature type="transmembrane region" description="Helical" evidence="10">
    <location>
        <begin position="61"/>
        <end position="79"/>
    </location>
</feature>
<comment type="similarity">
    <text evidence="9">Belongs to the major facilitator superfamily. Phosphate:H(+) symporter (TC 2.A.1.9) family.</text>
</comment>
<dbReference type="Pfam" id="PF00083">
    <property type="entry name" value="Sugar_tr"/>
    <property type="match status" value="1"/>
</dbReference>
<feature type="transmembrane region" description="Helical" evidence="10">
    <location>
        <begin position="473"/>
        <end position="494"/>
    </location>
</feature>
<feature type="transmembrane region" description="Helical" evidence="10">
    <location>
        <begin position="324"/>
        <end position="343"/>
    </location>
</feature>
<dbReference type="EMBL" id="CM000884">
    <property type="protein sequence ID" value="PNT60636.1"/>
    <property type="molecule type" value="Genomic_DNA"/>
</dbReference>
<keyword evidence="5" id="KW-0769">Symport</keyword>
<dbReference type="PROSITE" id="PS50850">
    <property type="entry name" value="MFS"/>
    <property type="match status" value="1"/>
</dbReference>
<dbReference type="Gramene" id="PNT60635">
    <property type="protein sequence ID" value="PNT60635"/>
    <property type="gene ID" value="BRADI_5g02760v3"/>
</dbReference>
<comment type="subcellular location">
    <subcellularLocation>
        <location evidence="1">Membrane</location>
        <topology evidence="1">Multi-pass membrane protein</topology>
    </subcellularLocation>
</comment>
<feature type="domain" description="Major facilitator superfamily (MFS) profile" evidence="11">
    <location>
        <begin position="66"/>
        <end position="525"/>
    </location>
</feature>
<feature type="transmembrane region" description="Helical" evidence="10">
    <location>
        <begin position="99"/>
        <end position="124"/>
    </location>
</feature>
<keyword evidence="2" id="KW-0813">Transport</keyword>
<protein>
    <recommendedName>
        <fullName evidence="8">H(+)/Pi cotransporter</fullName>
    </recommendedName>
</protein>
<feature type="transmembrane region" description="Helical" evidence="10">
    <location>
        <begin position="377"/>
        <end position="394"/>
    </location>
</feature>
<dbReference type="InterPro" id="IPR036259">
    <property type="entry name" value="MFS_trans_sf"/>
</dbReference>
<keyword evidence="14" id="KW-1185">Reference proteome</keyword>
<evidence type="ECO:0000256" key="4">
    <source>
        <dbReference type="ARBA" id="ARBA00022692"/>
    </source>
</evidence>
<dbReference type="PANTHER" id="PTHR24064">
    <property type="entry name" value="SOLUTE CARRIER FAMILY 22 MEMBER"/>
    <property type="match status" value="1"/>
</dbReference>
<keyword evidence="6 10" id="KW-1133">Transmembrane helix</keyword>
<dbReference type="OrthoDB" id="593360at2759"/>
<evidence type="ECO:0000256" key="8">
    <source>
        <dbReference type="ARBA" id="ARBA00032043"/>
    </source>
</evidence>
<feature type="transmembrane region" description="Helical" evidence="10">
    <location>
        <begin position="406"/>
        <end position="429"/>
    </location>
</feature>
<evidence type="ECO:0000259" key="11">
    <source>
        <dbReference type="PROSITE" id="PS50850"/>
    </source>
</evidence>
<dbReference type="InterPro" id="IPR020846">
    <property type="entry name" value="MFS_dom"/>
</dbReference>
<dbReference type="EnsemblPlants" id="PNT60634">
    <property type="protein sequence ID" value="PNT60634"/>
    <property type="gene ID" value="BRADI_5g02760v3"/>
</dbReference>
<evidence type="ECO:0000256" key="6">
    <source>
        <dbReference type="ARBA" id="ARBA00022989"/>
    </source>
</evidence>
<dbReference type="Gramene" id="PNT60634">
    <property type="protein sequence ID" value="PNT60634"/>
    <property type="gene ID" value="BRADI_5g02760v3"/>
</dbReference>
<evidence type="ECO:0000313" key="14">
    <source>
        <dbReference type="Proteomes" id="UP000008810"/>
    </source>
</evidence>
<dbReference type="EnsemblPlants" id="PNT60635">
    <property type="protein sequence ID" value="PNT60635"/>
    <property type="gene ID" value="BRADI_5g02760v3"/>
</dbReference>
<feature type="transmembrane region" description="Helical" evidence="10">
    <location>
        <begin position="242"/>
        <end position="261"/>
    </location>
</feature>
<dbReference type="EMBL" id="CM000884">
    <property type="protein sequence ID" value="PNT60635.1"/>
    <property type="molecule type" value="Genomic_DNA"/>
</dbReference>
<dbReference type="Gene3D" id="1.20.1250.20">
    <property type="entry name" value="MFS general substrate transporter like domains"/>
    <property type="match status" value="1"/>
</dbReference>
<proteinExistence type="inferred from homology"/>
<dbReference type="GO" id="GO:0006817">
    <property type="term" value="P:phosphate ion transport"/>
    <property type="evidence" value="ECO:0007669"/>
    <property type="project" value="UniProtKB-KW"/>
</dbReference>
<reference evidence="12 13" key="1">
    <citation type="journal article" date="2010" name="Nature">
        <title>Genome sequencing and analysis of the model grass Brachypodium distachyon.</title>
        <authorList>
            <consortium name="International Brachypodium Initiative"/>
        </authorList>
    </citation>
    <scope>NUCLEOTIDE SEQUENCE [LARGE SCALE GENOMIC DNA]</scope>
    <source>
        <strain evidence="12 13">Bd21</strain>
    </source>
</reference>
<dbReference type="AlphaFoldDB" id="A0A2K2CF28"/>
<keyword evidence="7 10" id="KW-0472">Membrane</keyword>
<feature type="transmembrane region" description="Helical" evidence="10">
    <location>
        <begin position="200"/>
        <end position="222"/>
    </location>
</feature>
<evidence type="ECO:0000256" key="2">
    <source>
        <dbReference type="ARBA" id="ARBA00022448"/>
    </source>
</evidence>
<evidence type="ECO:0000256" key="7">
    <source>
        <dbReference type="ARBA" id="ARBA00023136"/>
    </source>
</evidence>
<dbReference type="FunFam" id="1.20.1250.20:FF:000175">
    <property type="entry name" value="Inorganic phosphate transporter 1-6"/>
    <property type="match status" value="1"/>
</dbReference>
<feature type="transmembrane region" description="Helical" evidence="10">
    <location>
        <begin position="500"/>
        <end position="520"/>
    </location>
</feature>
<keyword evidence="3" id="KW-0592">Phosphate transport</keyword>
<reference evidence="13" key="3">
    <citation type="submission" date="2018-08" db="UniProtKB">
        <authorList>
            <consortium name="EnsemblPlants"/>
        </authorList>
    </citation>
    <scope>IDENTIFICATION</scope>
    <source>
        <strain evidence="13">cv. Bd21</strain>
    </source>
</reference>
<dbReference type="InterPro" id="IPR005828">
    <property type="entry name" value="MFS_sugar_transport-like"/>
</dbReference>
<dbReference type="Gramene" id="PNT60636">
    <property type="protein sequence ID" value="PNT60636"/>
    <property type="gene ID" value="BRADI_5g02760v3"/>
</dbReference>
<dbReference type="EMBL" id="CM000884">
    <property type="protein sequence ID" value="PNT60634.1"/>
    <property type="molecule type" value="Genomic_DNA"/>
</dbReference>
<dbReference type="GO" id="GO:0016020">
    <property type="term" value="C:membrane"/>
    <property type="evidence" value="ECO:0007669"/>
    <property type="project" value="UniProtKB-SubCell"/>
</dbReference>
<organism evidence="12">
    <name type="scientific">Brachypodium distachyon</name>
    <name type="common">Purple false brome</name>
    <name type="synonym">Trachynia distachya</name>
    <dbReference type="NCBI Taxonomy" id="15368"/>
    <lineage>
        <taxon>Eukaryota</taxon>
        <taxon>Viridiplantae</taxon>
        <taxon>Streptophyta</taxon>
        <taxon>Embryophyta</taxon>
        <taxon>Tracheophyta</taxon>
        <taxon>Spermatophyta</taxon>
        <taxon>Magnoliopsida</taxon>
        <taxon>Liliopsida</taxon>
        <taxon>Poales</taxon>
        <taxon>Poaceae</taxon>
        <taxon>BOP clade</taxon>
        <taxon>Pooideae</taxon>
        <taxon>Stipodae</taxon>
        <taxon>Brachypodieae</taxon>
        <taxon>Brachypodium</taxon>
    </lineage>
</organism>
<dbReference type="CDD" id="cd17364">
    <property type="entry name" value="MFS_PhT"/>
    <property type="match status" value="1"/>
</dbReference>
<accession>A0A2K2CF28</accession>
<feature type="transmembrane region" description="Helical" evidence="10">
    <location>
        <begin position="136"/>
        <end position="155"/>
    </location>
</feature>
<reference evidence="12" key="2">
    <citation type="submission" date="2017-06" db="EMBL/GenBank/DDBJ databases">
        <title>WGS assembly of Brachypodium distachyon.</title>
        <authorList>
            <consortium name="The International Brachypodium Initiative"/>
            <person name="Lucas S."/>
            <person name="Harmon-Smith M."/>
            <person name="Lail K."/>
            <person name="Tice H."/>
            <person name="Grimwood J."/>
            <person name="Bruce D."/>
            <person name="Barry K."/>
            <person name="Shu S."/>
            <person name="Lindquist E."/>
            <person name="Wang M."/>
            <person name="Pitluck S."/>
            <person name="Vogel J.P."/>
            <person name="Garvin D.F."/>
            <person name="Mockler T.C."/>
            <person name="Schmutz J."/>
            <person name="Rokhsar D."/>
            <person name="Bevan M.W."/>
        </authorList>
    </citation>
    <scope>NUCLEOTIDE SEQUENCE</scope>
    <source>
        <strain evidence="12">Bd21</strain>
    </source>
</reference>
<evidence type="ECO:0000256" key="3">
    <source>
        <dbReference type="ARBA" id="ARBA00022592"/>
    </source>
</evidence>
<evidence type="ECO:0000313" key="12">
    <source>
        <dbReference type="EMBL" id="PNT60636.1"/>
    </source>
</evidence>
<evidence type="ECO:0000256" key="9">
    <source>
        <dbReference type="ARBA" id="ARBA00044504"/>
    </source>
</evidence>
<evidence type="ECO:0000256" key="5">
    <source>
        <dbReference type="ARBA" id="ARBA00022847"/>
    </source>
</evidence>
<dbReference type="EnsemblPlants" id="PNT60636">
    <property type="protein sequence ID" value="PNT60636"/>
    <property type="gene ID" value="BRADI_5g02760v3"/>
</dbReference>
<gene>
    <name evidence="12" type="ORF">BRADI_5g02760v3</name>
</gene>
<evidence type="ECO:0000313" key="13">
    <source>
        <dbReference type="EnsemblPlants" id="PNT60634"/>
    </source>
</evidence>
<dbReference type="SUPFAM" id="SSF103473">
    <property type="entry name" value="MFS general substrate transporter"/>
    <property type="match status" value="1"/>
</dbReference>
<sequence>MLIPRSFLHKINGIGNNKQPTPKFITSSSKMPIWHRRPTRTLMARKQLKVLHALDVATTQLYHFTAIMIAGMGFFTDAYDLFSISLVTDLLGRIYYHDGVLPVSVSALVNGVALCGTVLGQLLFGWLGDKVGRRHIYGVTLKLMVVCSLASGLSFHRSPQSVIATLCLFRFWLGIGIGGDYPLSATIMAEYANKKTRGAFIAAVFAMQGLGNLAAGIVAIIVSRAFKHAHGYDDDPHWHADYVWRIILMLGSVPAVLTYYWRMKMPETARFTALIAKNIKQAASDMTLVLNIDIADEHEELADVLTREYEFGFFTMEFLRRHGLHLLSTTVCWFMLDVSFYQLNLFMKDIFRDIDWIGNGSTMSPLEQTYKIAQREALIAIVGTLPGFFFAIKLMDKMGRIKMQLLGFTMMSVFMLVLAIPQVLCNGIWNSRYGHIYFVVMYSAIMFFINFGPNSTSFIIPAEIFPARLRSTCHGISGAGGKCGAIIGVLWFLYAKRSLPTTLFVLVGCNILGMVFTFLLPETKKRSLEEVTGERGDDVEQRGLFSIVRTPMFTV</sequence>
<evidence type="ECO:0000256" key="1">
    <source>
        <dbReference type="ARBA" id="ARBA00004141"/>
    </source>
</evidence>
<dbReference type="GO" id="GO:0015293">
    <property type="term" value="F:symporter activity"/>
    <property type="evidence" value="ECO:0007669"/>
    <property type="project" value="UniProtKB-KW"/>
</dbReference>
<dbReference type="Proteomes" id="UP000008810">
    <property type="component" value="Chromosome 5"/>
</dbReference>
<keyword evidence="4 10" id="KW-0812">Transmembrane</keyword>
<evidence type="ECO:0000256" key="10">
    <source>
        <dbReference type="SAM" id="Phobius"/>
    </source>
</evidence>
<dbReference type="ExpressionAtlas" id="A0A2K2CF28">
    <property type="expression patterns" value="baseline and differential"/>
</dbReference>
<dbReference type="InParanoid" id="A0A2K2CF28"/>
<name>A0A2K2CF28_BRADI</name>